<dbReference type="AlphaFoldDB" id="A0A3N7G2G5"/>
<sequence>MPNLLPSSSSKPHDHGPQSTHCIWFDFQSKVNFLIHEGRRAATAIHDATDDAVHGVFNTWFSLYRSSLDEVEEAQRLDNAVKEDDRVYHAL</sequence>
<dbReference type="Gramene" id="Potri.003G087350.1.v4.1">
    <property type="protein sequence ID" value="Potri.003G087350.1.v4.1"/>
    <property type="gene ID" value="Potri.003G087350.v4.1"/>
</dbReference>
<dbReference type="Proteomes" id="UP000006729">
    <property type="component" value="Chromosome 3"/>
</dbReference>
<proteinExistence type="predicted"/>
<evidence type="ECO:0000313" key="1">
    <source>
        <dbReference type="EMBL" id="RQO88058.1"/>
    </source>
</evidence>
<dbReference type="EMBL" id="CM009292">
    <property type="protein sequence ID" value="RQO88058.1"/>
    <property type="molecule type" value="Genomic_DNA"/>
</dbReference>
<gene>
    <name evidence="1" type="ORF">POPTR_003G087350</name>
</gene>
<dbReference type="InParanoid" id="A0A3N7G2G5"/>
<name>A0A3N7G2G5_POPTR</name>
<protein>
    <submittedName>
        <fullName evidence="1">Uncharacterized protein</fullName>
    </submittedName>
</protein>
<organism evidence="1 2">
    <name type="scientific">Populus trichocarpa</name>
    <name type="common">Western balsam poplar</name>
    <name type="synonym">Populus balsamifera subsp. trichocarpa</name>
    <dbReference type="NCBI Taxonomy" id="3694"/>
    <lineage>
        <taxon>Eukaryota</taxon>
        <taxon>Viridiplantae</taxon>
        <taxon>Streptophyta</taxon>
        <taxon>Embryophyta</taxon>
        <taxon>Tracheophyta</taxon>
        <taxon>Spermatophyta</taxon>
        <taxon>Magnoliopsida</taxon>
        <taxon>eudicotyledons</taxon>
        <taxon>Gunneridae</taxon>
        <taxon>Pentapetalae</taxon>
        <taxon>rosids</taxon>
        <taxon>fabids</taxon>
        <taxon>Malpighiales</taxon>
        <taxon>Salicaceae</taxon>
        <taxon>Saliceae</taxon>
        <taxon>Populus</taxon>
    </lineage>
</organism>
<keyword evidence="2" id="KW-1185">Reference proteome</keyword>
<accession>A0A3N7G2G5</accession>
<reference evidence="1 2" key="1">
    <citation type="journal article" date="2006" name="Science">
        <title>The genome of black cottonwood, Populus trichocarpa (Torr. &amp; Gray).</title>
        <authorList>
            <person name="Tuskan G.A."/>
            <person name="Difazio S."/>
            <person name="Jansson S."/>
            <person name="Bohlmann J."/>
            <person name="Grigoriev I."/>
            <person name="Hellsten U."/>
            <person name="Putnam N."/>
            <person name="Ralph S."/>
            <person name="Rombauts S."/>
            <person name="Salamov A."/>
            <person name="Schein J."/>
            <person name="Sterck L."/>
            <person name="Aerts A."/>
            <person name="Bhalerao R.R."/>
            <person name="Bhalerao R.P."/>
            <person name="Blaudez D."/>
            <person name="Boerjan W."/>
            <person name="Brun A."/>
            <person name="Brunner A."/>
            <person name="Busov V."/>
            <person name="Campbell M."/>
            <person name="Carlson J."/>
            <person name="Chalot M."/>
            <person name="Chapman J."/>
            <person name="Chen G.L."/>
            <person name="Cooper D."/>
            <person name="Coutinho P.M."/>
            <person name="Couturier J."/>
            <person name="Covert S."/>
            <person name="Cronk Q."/>
            <person name="Cunningham R."/>
            <person name="Davis J."/>
            <person name="Degroeve S."/>
            <person name="Dejardin A."/>
            <person name="Depamphilis C."/>
            <person name="Detter J."/>
            <person name="Dirks B."/>
            <person name="Dubchak I."/>
            <person name="Duplessis S."/>
            <person name="Ehlting J."/>
            <person name="Ellis B."/>
            <person name="Gendler K."/>
            <person name="Goodstein D."/>
            <person name="Gribskov M."/>
            <person name="Grimwood J."/>
            <person name="Groover A."/>
            <person name="Gunter L."/>
            <person name="Hamberger B."/>
            <person name="Heinze B."/>
            <person name="Helariutta Y."/>
            <person name="Henrissat B."/>
            <person name="Holligan D."/>
            <person name="Holt R."/>
            <person name="Huang W."/>
            <person name="Islam-Faridi N."/>
            <person name="Jones S."/>
            <person name="Jones-Rhoades M."/>
            <person name="Jorgensen R."/>
            <person name="Joshi C."/>
            <person name="Kangasjarvi J."/>
            <person name="Karlsson J."/>
            <person name="Kelleher C."/>
            <person name="Kirkpatrick R."/>
            <person name="Kirst M."/>
            <person name="Kohler A."/>
            <person name="Kalluri U."/>
            <person name="Larimer F."/>
            <person name="Leebens-Mack J."/>
            <person name="Leple J.C."/>
            <person name="Locascio P."/>
            <person name="Lou Y."/>
            <person name="Lucas S."/>
            <person name="Martin F."/>
            <person name="Montanini B."/>
            <person name="Napoli C."/>
            <person name="Nelson D.R."/>
            <person name="Nelson C."/>
            <person name="Nieminen K."/>
            <person name="Nilsson O."/>
            <person name="Pereda V."/>
            <person name="Peter G."/>
            <person name="Philippe R."/>
            <person name="Pilate G."/>
            <person name="Poliakov A."/>
            <person name="Razumovskaya J."/>
            <person name="Richardson P."/>
            <person name="Rinaldi C."/>
            <person name="Ritland K."/>
            <person name="Rouze P."/>
            <person name="Ryaboy D."/>
            <person name="Schmutz J."/>
            <person name="Schrader J."/>
            <person name="Segerman B."/>
            <person name="Shin H."/>
            <person name="Siddiqui A."/>
            <person name="Sterky F."/>
            <person name="Terry A."/>
            <person name="Tsai C.J."/>
            <person name="Uberbacher E."/>
            <person name="Unneberg P."/>
            <person name="Vahala J."/>
            <person name="Wall K."/>
            <person name="Wessler S."/>
            <person name="Yang G."/>
            <person name="Yin T."/>
            <person name="Douglas C."/>
            <person name="Marra M."/>
            <person name="Sandberg G."/>
            <person name="Van de Peer Y."/>
            <person name="Rokhsar D."/>
        </authorList>
    </citation>
    <scope>NUCLEOTIDE SEQUENCE [LARGE SCALE GENOMIC DNA]</scope>
    <source>
        <strain evidence="2">cv. Nisqually</strain>
    </source>
</reference>
<evidence type="ECO:0000313" key="2">
    <source>
        <dbReference type="Proteomes" id="UP000006729"/>
    </source>
</evidence>